<feature type="transmembrane region" description="Helical" evidence="5">
    <location>
        <begin position="181"/>
        <end position="201"/>
    </location>
</feature>
<name>A0A6H1UCK6_9GAMM</name>
<feature type="transmembrane region" description="Helical" evidence="5">
    <location>
        <begin position="90"/>
        <end position="113"/>
    </location>
</feature>
<keyword evidence="8" id="KW-1185">Reference proteome</keyword>
<feature type="transmembrane region" description="Helical" evidence="5">
    <location>
        <begin position="133"/>
        <end position="154"/>
    </location>
</feature>
<dbReference type="Pfam" id="PF04893">
    <property type="entry name" value="Yip1"/>
    <property type="match status" value="1"/>
</dbReference>
<reference evidence="7 8" key="1">
    <citation type="submission" date="2020-04" db="EMBL/GenBank/DDBJ databases">
        <title>Ferrimonas sp. S7 isolated from sea water.</title>
        <authorList>
            <person name="Bae S.S."/>
            <person name="Baek K."/>
        </authorList>
    </citation>
    <scope>NUCLEOTIDE SEQUENCE [LARGE SCALE GENOMIC DNA]</scope>
    <source>
        <strain evidence="7 8">S7</strain>
    </source>
</reference>
<dbReference type="GO" id="GO:0016020">
    <property type="term" value="C:membrane"/>
    <property type="evidence" value="ECO:0007669"/>
    <property type="project" value="UniProtKB-SubCell"/>
</dbReference>
<evidence type="ECO:0000256" key="5">
    <source>
        <dbReference type="SAM" id="Phobius"/>
    </source>
</evidence>
<feature type="transmembrane region" description="Helical" evidence="5">
    <location>
        <begin position="213"/>
        <end position="233"/>
    </location>
</feature>
<organism evidence="7 8">
    <name type="scientific">Ferrimonas lipolytica</name>
    <dbReference type="NCBI Taxonomy" id="2724191"/>
    <lineage>
        <taxon>Bacteria</taxon>
        <taxon>Pseudomonadati</taxon>
        <taxon>Pseudomonadota</taxon>
        <taxon>Gammaproteobacteria</taxon>
        <taxon>Alteromonadales</taxon>
        <taxon>Ferrimonadaceae</taxon>
        <taxon>Ferrimonas</taxon>
    </lineage>
</organism>
<sequence length="234" mass="25992">MTMTQISSPIHALAQMLLHPTAVMKQVKAVRYWSWIPFLLQLVVTVGVSTLYFYSVDWSWYQQQFVLPSLSNLAPAEIEMALEFSKPSTFVISSAMTGLLFTPAIVAALAFYLSKMTQMDEDNIQGFTDWYGLCWWMQLPLVISALIGVGMIVAGSERIDPLLVLAPLSLANLASIGADSAWYNLASSVSLLGLWVMVLQYKGVRAWTKLGPLMTLLIVLLPYAVCYGIWLSLI</sequence>
<dbReference type="EMBL" id="CP051180">
    <property type="protein sequence ID" value="QIZ76837.1"/>
    <property type="molecule type" value="Genomic_DNA"/>
</dbReference>
<comment type="subcellular location">
    <subcellularLocation>
        <location evidence="1">Membrane</location>
        <topology evidence="1">Multi-pass membrane protein</topology>
    </subcellularLocation>
</comment>
<proteinExistence type="predicted"/>
<dbReference type="AlphaFoldDB" id="A0A6H1UCK6"/>
<dbReference type="InterPro" id="IPR006977">
    <property type="entry name" value="Yip1_dom"/>
</dbReference>
<dbReference type="RefSeq" id="WP_168660098.1">
    <property type="nucleotide sequence ID" value="NZ_CP051180.1"/>
</dbReference>
<evidence type="ECO:0000256" key="3">
    <source>
        <dbReference type="ARBA" id="ARBA00022989"/>
    </source>
</evidence>
<evidence type="ECO:0000256" key="1">
    <source>
        <dbReference type="ARBA" id="ARBA00004141"/>
    </source>
</evidence>
<keyword evidence="4 5" id="KW-0472">Membrane</keyword>
<evidence type="ECO:0000313" key="7">
    <source>
        <dbReference type="EMBL" id="QIZ76837.1"/>
    </source>
</evidence>
<evidence type="ECO:0000256" key="2">
    <source>
        <dbReference type="ARBA" id="ARBA00022692"/>
    </source>
</evidence>
<evidence type="ECO:0000313" key="8">
    <source>
        <dbReference type="Proteomes" id="UP000501602"/>
    </source>
</evidence>
<keyword evidence="2 5" id="KW-0812">Transmembrane</keyword>
<protein>
    <recommendedName>
        <fullName evidence="6">Yip1 domain-containing protein</fullName>
    </recommendedName>
</protein>
<keyword evidence="3 5" id="KW-1133">Transmembrane helix</keyword>
<evidence type="ECO:0000256" key="4">
    <source>
        <dbReference type="ARBA" id="ARBA00023136"/>
    </source>
</evidence>
<feature type="domain" description="Yip1" evidence="6">
    <location>
        <begin position="15"/>
        <end position="232"/>
    </location>
</feature>
<dbReference type="KEGG" id="fes:HER31_08085"/>
<evidence type="ECO:0000259" key="6">
    <source>
        <dbReference type="Pfam" id="PF04893"/>
    </source>
</evidence>
<accession>A0A6H1UCK6</accession>
<feature type="transmembrane region" description="Helical" evidence="5">
    <location>
        <begin position="32"/>
        <end position="54"/>
    </location>
</feature>
<gene>
    <name evidence="7" type="ORF">HER31_08085</name>
</gene>
<dbReference type="Proteomes" id="UP000501602">
    <property type="component" value="Chromosome"/>
</dbReference>